<dbReference type="Gramene" id="KCW64434">
    <property type="protein sequence ID" value="KCW64434"/>
    <property type="gene ID" value="EUGRSUZ_G02049"/>
</dbReference>
<dbReference type="InParanoid" id="A0A059BEK1"/>
<dbReference type="AlphaFoldDB" id="A0A059BEK1"/>
<dbReference type="GO" id="GO:0005504">
    <property type="term" value="F:fatty acid binding"/>
    <property type="evidence" value="ECO:0007669"/>
    <property type="project" value="InterPro"/>
</dbReference>
<dbReference type="GO" id="GO:0009627">
    <property type="term" value="P:systemic acquired resistance"/>
    <property type="evidence" value="ECO:0007669"/>
    <property type="project" value="InterPro"/>
</dbReference>
<feature type="non-terminal residue" evidence="3">
    <location>
        <position position="131"/>
    </location>
</feature>
<dbReference type="EMBL" id="KK198759">
    <property type="protein sequence ID" value="KCW64434.1"/>
    <property type="molecule type" value="Genomic_DNA"/>
</dbReference>
<proteinExistence type="predicted"/>
<name>A0A059BEK1_EUCGR</name>
<feature type="compositionally biased region" description="Polar residues" evidence="1">
    <location>
        <begin position="15"/>
        <end position="25"/>
    </location>
</feature>
<sequence length="131" mass="14327">MVRDFSSHKAMFKSAGNSRLQSPNKSMARKSRGAKFAHLFVMMMLGVTLSGFIWEGSADGECGSTLIRTAFINLNPCMVAARDAKAKVSHTCCERVKSLRQSNPRCLYAVFHSPEARFVGVVPAVAMSIPK</sequence>
<protein>
    <recommendedName>
        <fullName evidence="2">Bifunctional inhibitor/plant lipid transfer protein/seed storage helical domain-containing protein</fullName>
    </recommendedName>
</protein>
<dbReference type="Pfam" id="PF14368">
    <property type="entry name" value="LTP_2"/>
    <property type="match status" value="1"/>
</dbReference>
<organism evidence="3">
    <name type="scientific">Eucalyptus grandis</name>
    <name type="common">Flooded gum</name>
    <dbReference type="NCBI Taxonomy" id="71139"/>
    <lineage>
        <taxon>Eukaryota</taxon>
        <taxon>Viridiplantae</taxon>
        <taxon>Streptophyta</taxon>
        <taxon>Embryophyta</taxon>
        <taxon>Tracheophyta</taxon>
        <taxon>Spermatophyta</taxon>
        <taxon>Magnoliopsida</taxon>
        <taxon>eudicotyledons</taxon>
        <taxon>Gunneridae</taxon>
        <taxon>Pentapetalae</taxon>
        <taxon>rosids</taxon>
        <taxon>malvids</taxon>
        <taxon>Myrtales</taxon>
        <taxon>Myrtaceae</taxon>
        <taxon>Myrtoideae</taxon>
        <taxon>Eucalypteae</taxon>
        <taxon>Eucalyptus</taxon>
    </lineage>
</organism>
<feature type="region of interest" description="Disordered" evidence="1">
    <location>
        <begin position="1"/>
        <end position="27"/>
    </location>
</feature>
<dbReference type="PANTHER" id="PTHR33122:SF13">
    <property type="entry name" value="BIFUNCTIONAL INHIBITOR_LIPID-TRANSFER PROTEIN_SEED STORAGE 2S ALBUMIN SUPERFAMILY PROTEIN"/>
    <property type="match status" value="1"/>
</dbReference>
<evidence type="ECO:0000256" key="1">
    <source>
        <dbReference type="SAM" id="MobiDB-lite"/>
    </source>
</evidence>
<evidence type="ECO:0000313" key="3">
    <source>
        <dbReference type="EMBL" id="KCW64434.1"/>
    </source>
</evidence>
<dbReference type="Gene3D" id="1.10.110.10">
    <property type="entry name" value="Plant lipid-transfer and hydrophobic proteins"/>
    <property type="match status" value="1"/>
</dbReference>
<dbReference type="SUPFAM" id="SSF47699">
    <property type="entry name" value="Bifunctional inhibitor/lipid-transfer protein/seed storage 2S albumin"/>
    <property type="match status" value="1"/>
</dbReference>
<dbReference type="InterPro" id="IPR016140">
    <property type="entry name" value="Bifunc_inhib/LTP/seed_store"/>
</dbReference>
<dbReference type="STRING" id="71139.A0A059BEK1"/>
<dbReference type="CDD" id="cd00010">
    <property type="entry name" value="AAI_LTSS"/>
    <property type="match status" value="1"/>
</dbReference>
<gene>
    <name evidence="3" type="ORF">EUGRSUZ_G02049</name>
</gene>
<accession>A0A059BEK1</accession>
<reference evidence="3" key="1">
    <citation type="submission" date="2013-07" db="EMBL/GenBank/DDBJ databases">
        <title>The genome of Eucalyptus grandis.</title>
        <authorList>
            <person name="Schmutz J."/>
            <person name="Hayes R."/>
            <person name="Myburg A."/>
            <person name="Tuskan G."/>
            <person name="Grattapaglia D."/>
            <person name="Rokhsar D.S."/>
        </authorList>
    </citation>
    <scope>NUCLEOTIDE SEQUENCE</scope>
    <source>
        <tissue evidence="3">Leaf extractions</tissue>
    </source>
</reference>
<evidence type="ECO:0000259" key="2">
    <source>
        <dbReference type="Pfam" id="PF14368"/>
    </source>
</evidence>
<dbReference type="PANTHER" id="PTHR33122">
    <property type="entry name" value="LIPID BINDING PROTEIN-RELATED"/>
    <property type="match status" value="1"/>
</dbReference>
<dbReference type="InterPro" id="IPR039265">
    <property type="entry name" value="DIR1-like"/>
</dbReference>
<feature type="domain" description="Bifunctional inhibitor/plant lipid transfer protein/seed storage helical" evidence="2">
    <location>
        <begin position="58"/>
        <end position="130"/>
    </location>
</feature>
<dbReference type="InterPro" id="IPR036312">
    <property type="entry name" value="Bifun_inhib/LTP/seed_sf"/>
</dbReference>